<protein>
    <submittedName>
        <fullName evidence="1">Uncharacterized protein</fullName>
    </submittedName>
</protein>
<reference evidence="1" key="1">
    <citation type="journal article" date="2020" name="Stud. Mycol.">
        <title>101 Dothideomycetes genomes: a test case for predicting lifestyles and emergence of pathogens.</title>
        <authorList>
            <person name="Haridas S."/>
            <person name="Albert R."/>
            <person name="Binder M."/>
            <person name="Bloem J."/>
            <person name="Labutti K."/>
            <person name="Salamov A."/>
            <person name="Andreopoulos B."/>
            <person name="Baker S."/>
            <person name="Barry K."/>
            <person name="Bills G."/>
            <person name="Bluhm B."/>
            <person name="Cannon C."/>
            <person name="Castanera R."/>
            <person name="Culley D."/>
            <person name="Daum C."/>
            <person name="Ezra D."/>
            <person name="Gonzalez J."/>
            <person name="Henrissat B."/>
            <person name="Kuo A."/>
            <person name="Liang C."/>
            <person name="Lipzen A."/>
            <person name="Lutzoni F."/>
            <person name="Magnuson J."/>
            <person name="Mondo S."/>
            <person name="Nolan M."/>
            <person name="Ohm R."/>
            <person name="Pangilinan J."/>
            <person name="Park H.-J."/>
            <person name="Ramirez L."/>
            <person name="Alfaro M."/>
            <person name="Sun H."/>
            <person name="Tritt A."/>
            <person name="Yoshinaga Y."/>
            <person name="Zwiers L.-H."/>
            <person name="Turgeon B."/>
            <person name="Goodwin S."/>
            <person name="Spatafora J."/>
            <person name="Crous P."/>
            <person name="Grigoriev I."/>
        </authorList>
    </citation>
    <scope>NUCLEOTIDE SEQUENCE</scope>
    <source>
        <strain evidence="1">CBS 107.79</strain>
    </source>
</reference>
<dbReference type="Proteomes" id="UP000800036">
    <property type="component" value="Unassembled WGS sequence"/>
</dbReference>
<gene>
    <name evidence="1" type="ORF">BU23DRAFT_557247</name>
</gene>
<proteinExistence type="predicted"/>
<keyword evidence="2" id="KW-1185">Reference proteome</keyword>
<dbReference type="AlphaFoldDB" id="A0A6A5V0T2"/>
<accession>A0A6A5V0T2</accession>
<sequence length="105" mass="12065">MTKYSKRKLPATTAADIVGTRKAYPKVRRHPNGLLDVDRKQGKYFQKAQRNQRVSLLLRLPLELRNRIWELTLGGQVFVVEARSGMAGKDKRKKKAYLALSQVSR</sequence>
<evidence type="ECO:0000313" key="1">
    <source>
        <dbReference type="EMBL" id="KAF1969829.1"/>
    </source>
</evidence>
<organism evidence="1 2">
    <name type="scientific">Bimuria novae-zelandiae CBS 107.79</name>
    <dbReference type="NCBI Taxonomy" id="1447943"/>
    <lineage>
        <taxon>Eukaryota</taxon>
        <taxon>Fungi</taxon>
        <taxon>Dikarya</taxon>
        <taxon>Ascomycota</taxon>
        <taxon>Pezizomycotina</taxon>
        <taxon>Dothideomycetes</taxon>
        <taxon>Pleosporomycetidae</taxon>
        <taxon>Pleosporales</taxon>
        <taxon>Massarineae</taxon>
        <taxon>Didymosphaeriaceae</taxon>
        <taxon>Bimuria</taxon>
    </lineage>
</organism>
<evidence type="ECO:0000313" key="2">
    <source>
        <dbReference type="Proteomes" id="UP000800036"/>
    </source>
</evidence>
<dbReference type="OrthoDB" id="5413827at2759"/>
<name>A0A6A5V0T2_9PLEO</name>
<dbReference type="EMBL" id="ML976705">
    <property type="protein sequence ID" value="KAF1969829.1"/>
    <property type="molecule type" value="Genomic_DNA"/>
</dbReference>